<dbReference type="WBParaSite" id="MCU_014382-RA">
    <property type="protein sequence ID" value="MCU_014382-RA"/>
    <property type="gene ID" value="MCU_014382"/>
</dbReference>
<evidence type="ECO:0000313" key="1">
    <source>
        <dbReference type="WBParaSite" id="MCU_014382-RA"/>
    </source>
</evidence>
<organism evidence="1">
    <name type="scientific">Mesocestoides corti</name>
    <name type="common">Flatworm</name>
    <dbReference type="NCBI Taxonomy" id="53468"/>
    <lineage>
        <taxon>Eukaryota</taxon>
        <taxon>Metazoa</taxon>
        <taxon>Spiralia</taxon>
        <taxon>Lophotrochozoa</taxon>
        <taxon>Platyhelminthes</taxon>
        <taxon>Cestoda</taxon>
        <taxon>Eucestoda</taxon>
        <taxon>Cyclophyllidea</taxon>
        <taxon>Mesocestoididae</taxon>
        <taxon>Mesocestoides</taxon>
    </lineage>
</organism>
<proteinExistence type="predicted"/>
<accession>A0A5K3G4X9</accession>
<reference evidence="1" key="1">
    <citation type="submission" date="2019-11" db="UniProtKB">
        <authorList>
            <consortium name="WormBaseParasite"/>
        </authorList>
    </citation>
    <scope>IDENTIFICATION</scope>
</reference>
<sequence>MILRAKSLLQSVLP</sequence>
<protein>
    <submittedName>
        <fullName evidence="1">Uncharacterized protein</fullName>
    </submittedName>
</protein>
<name>A0A5K3G4X9_MESCO</name>